<dbReference type="Gene3D" id="1.10.10.10">
    <property type="entry name" value="Winged helix-like DNA-binding domain superfamily/Winged helix DNA-binding domain"/>
    <property type="match status" value="1"/>
</dbReference>
<dbReference type="PROSITE" id="PS51071">
    <property type="entry name" value="HTH_RPIR"/>
    <property type="match status" value="1"/>
</dbReference>
<reference evidence="6 7" key="1">
    <citation type="submission" date="2024-09" db="EMBL/GenBank/DDBJ databases">
        <authorList>
            <person name="Sun Q."/>
            <person name="Mori K."/>
        </authorList>
    </citation>
    <scope>NUCLEOTIDE SEQUENCE [LARGE SCALE GENOMIC DNA]</scope>
    <source>
        <strain evidence="6 7">CGMCC 1.9126</strain>
    </source>
</reference>
<keyword evidence="1" id="KW-0805">Transcription regulation</keyword>
<dbReference type="EMBL" id="JBHLUU010000104">
    <property type="protein sequence ID" value="MFC0476455.1"/>
    <property type="molecule type" value="Genomic_DNA"/>
</dbReference>
<dbReference type="Gene3D" id="3.40.50.10490">
    <property type="entry name" value="Glucose-6-phosphate isomerase like protein, domain 1"/>
    <property type="match status" value="1"/>
</dbReference>
<evidence type="ECO:0000256" key="2">
    <source>
        <dbReference type="ARBA" id="ARBA00023125"/>
    </source>
</evidence>
<gene>
    <name evidence="6" type="ORF">ACFFHF_14680</name>
</gene>
<dbReference type="InterPro" id="IPR046348">
    <property type="entry name" value="SIS_dom_sf"/>
</dbReference>
<dbReference type="InterPro" id="IPR000281">
    <property type="entry name" value="HTH_RpiR"/>
</dbReference>
<sequence length="285" mass="32475">MEQKTVTQMIKGNFSALSSGQKKVAEFLLEHLDEGSLLTAFQIGRKVGVSETTVIRLAYALGFSGYSEMQETIRREWLTHVQPGKSEGKPSSRDGFEENQLFHQIIEKESQVLNQLLNQLEIDQIWQVVDELHQSKQIFIAGFGSSYAAAYWLYYALKQMRENVVLSSPTGFLPEEICELDEQSTVIMFSYPRYRRESLKLANYANNQKATLIAITDRQLSPIGQLAQLTLTTEEHLESSHHSIASVIGLLEVIISGMNKRNTQNSHVRQKKLEQLYSEQNIFLE</sequence>
<comment type="caution">
    <text evidence="6">The sequence shown here is derived from an EMBL/GenBank/DDBJ whole genome shotgun (WGS) entry which is preliminary data.</text>
</comment>
<feature type="domain" description="HTH rpiR-type" evidence="4">
    <location>
        <begin position="4"/>
        <end position="80"/>
    </location>
</feature>
<proteinExistence type="predicted"/>
<dbReference type="SUPFAM" id="SSF46689">
    <property type="entry name" value="Homeodomain-like"/>
    <property type="match status" value="1"/>
</dbReference>
<accession>A0ABV6KU79</accession>
<keyword evidence="7" id="KW-1185">Reference proteome</keyword>
<protein>
    <submittedName>
        <fullName evidence="6">MurR/RpiR family transcriptional regulator</fullName>
    </submittedName>
</protein>
<evidence type="ECO:0000313" key="7">
    <source>
        <dbReference type="Proteomes" id="UP001589738"/>
    </source>
</evidence>
<dbReference type="InterPro" id="IPR047640">
    <property type="entry name" value="RpiR-like"/>
</dbReference>
<dbReference type="CDD" id="cd05013">
    <property type="entry name" value="SIS_RpiR"/>
    <property type="match status" value="1"/>
</dbReference>
<organism evidence="6 7">
    <name type="scientific">Robertmurraya beringensis</name>
    <dbReference type="NCBI Taxonomy" id="641660"/>
    <lineage>
        <taxon>Bacteria</taxon>
        <taxon>Bacillati</taxon>
        <taxon>Bacillota</taxon>
        <taxon>Bacilli</taxon>
        <taxon>Bacillales</taxon>
        <taxon>Bacillaceae</taxon>
        <taxon>Robertmurraya</taxon>
    </lineage>
</organism>
<keyword evidence="3" id="KW-0804">Transcription</keyword>
<keyword evidence="2" id="KW-0238">DNA-binding</keyword>
<dbReference type="InterPro" id="IPR036388">
    <property type="entry name" value="WH-like_DNA-bd_sf"/>
</dbReference>
<evidence type="ECO:0000259" key="5">
    <source>
        <dbReference type="PROSITE" id="PS51464"/>
    </source>
</evidence>
<dbReference type="InterPro" id="IPR009057">
    <property type="entry name" value="Homeodomain-like_sf"/>
</dbReference>
<dbReference type="Pfam" id="PF01380">
    <property type="entry name" value="SIS"/>
    <property type="match status" value="1"/>
</dbReference>
<evidence type="ECO:0000259" key="4">
    <source>
        <dbReference type="PROSITE" id="PS51071"/>
    </source>
</evidence>
<feature type="domain" description="SIS" evidence="5">
    <location>
        <begin position="128"/>
        <end position="263"/>
    </location>
</feature>
<name>A0ABV6KU79_9BACI</name>
<dbReference type="Proteomes" id="UP001589738">
    <property type="component" value="Unassembled WGS sequence"/>
</dbReference>
<dbReference type="PANTHER" id="PTHR30514">
    <property type="entry name" value="GLUCOKINASE"/>
    <property type="match status" value="1"/>
</dbReference>
<dbReference type="InterPro" id="IPR001347">
    <property type="entry name" value="SIS_dom"/>
</dbReference>
<evidence type="ECO:0000313" key="6">
    <source>
        <dbReference type="EMBL" id="MFC0476455.1"/>
    </source>
</evidence>
<dbReference type="PROSITE" id="PS51464">
    <property type="entry name" value="SIS"/>
    <property type="match status" value="1"/>
</dbReference>
<dbReference type="InterPro" id="IPR035472">
    <property type="entry name" value="RpiR-like_SIS"/>
</dbReference>
<dbReference type="PANTHER" id="PTHR30514:SF18">
    <property type="entry name" value="RPIR-FAMILY TRANSCRIPTIONAL REGULATOR"/>
    <property type="match status" value="1"/>
</dbReference>
<evidence type="ECO:0000256" key="1">
    <source>
        <dbReference type="ARBA" id="ARBA00023015"/>
    </source>
</evidence>
<dbReference type="RefSeq" id="WP_160549007.1">
    <property type="nucleotide sequence ID" value="NZ_JBHLUU010000104.1"/>
</dbReference>
<dbReference type="Pfam" id="PF01418">
    <property type="entry name" value="HTH_6"/>
    <property type="match status" value="1"/>
</dbReference>
<dbReference type="SUPFAM" id="SSF53697">
    <property type="entry name" value="SIS domain"/>
    <property type="match status" value="1"/>
</dbReference>
<evidence type="ECO:0000256" key="3">
    <source>
        <dbReference type="ARBA" id="ARBA00023163"/>
    </source>
</evidence>